<name>A0A845L8G2_9FIRM</name>
<proteinExistence type="predicted"/>
<dbReference type="Gene3D" id="3.60.40.10">
    <property type="entry name" value="PPM-type phosphatase domain"/>
    <property type="match status" value="1"/>
</dbReference>
<dbReference type="AlphaFoldDB" id="A0A845L8G2"/>
<evidence type="ECO:0000259" key="1">
    <source>
        <dbReference type="SMART" id="SM00331"/>
    </source>
</evidence>
<reference evidence="2 3" key="1">
    <citation type="submission" date="2020-01" db="EMBL/GenBank/DDBJ databases">
        <title>Whole-genome sequence of Heliobacterium undosum DSM 13378.</title>
        <authorList>
            <person name="Kyndt J.A."/>
            <person name="Meyer T.E."/>
        </authorList>
    </citation>
    <scope>NUCLEOTIDE SEQUENCE [LARGE SCALE GENOMIC DNA]</scope>
    <source>
        <strain evidence="2 3">DSM 13378</strain>
    </source>
</reference>
<dbReference type="SMART" id="SM00331">
    <property type="entry name" value="PP2C_SIG"/>
    <property type="match status" value="1"/>
</dbReference>
<dbReference type="CDD" id="cd16934">
    <property type="entry name" value="HATPase_RsbT-like"/>
    <property type="match status" value="1"/>
</dbReference>
<dbReference type="Pfam" id="PF13581">
    <property type="entry name" value="HATPase_c_2"/>
    <property type="match status" value="1"/>
</dbReference>
<sequence>MKHHRWYQVLELSQVGEVRRAASEMAFSIGFCAEDAGRVAIVATELASNLVKHTTEGGEILMAAVEAGDCFGIEIISLDKGPGIENLQHMLLDGVSTAGTVGNGLGAIRRLSQVFDIYTRPEQGTVIVARIFERRWQPAAVSLEVGAIMRPFPGENVCGDGWAVRFSVGGGEILVTDGLGHGSQAAAASLDAVRFFRETATPSPAQFIRSIDAPMRYTRGAAMALASIDLVQRKVIYAGVGNIAGRILSPQGSAGCLSYNGTVGLNPGRFQENTYPWPEQALLVMHSDGLTSRWDHTAYPGLLTRLPTLVAAVLYRDFFRGNDDVTVVVVRQGC</sequence>
<organism evidence="2 3">
    <name type="scientific">Heliomicrobium undosum</name>
    <dbReference type="NCBI Taxonomy" id="121734"/>
    <lineage>
        <taxon>Bacteria</taxon>
        <taxon>Bacillati</taxon>
        <taxon>Bacillota</taxon>
        <taxon>Clostridia</taxon>
        <taxon>Eubacteriales</taxon>
        <taxon>Heliobacteriaceae</taxon>
        <taxon>Heliomicrobium</taxon>
    </lineage>
</organism>
<dbReference type="InterPro" id="IPR039248">
    <property type="entry name" value="Ptase_RsbX"/>
</dbReference>
<accession>A0A845L8G2</accession>
<evidence type="ECO:0000313" key="2">
    <source>
        <dbReference type="EMBL" id="MZP31315.1"/>
    </source>
</evidence>
<dbReference type="RefSeq" id="WP_161259832.1">
    <property type="nucleotide sequence ID" value="NZ_WXEY01000032.1"/>
</dbReference>
<gene>
    <name evidence="2" type="ORF">GTO91_16530</name>
</gene>
<keyword evidence="3" id="KW-1185">Reference proteome</keyword>
<dbReference type="SUPFAM" id="SSF81606">
    <property type="entry name" value="PP2C-like"/>
    <property type="match status" value="1"/>
</dbReference>
<dbReference type="EMBL" id="WXEY01000032">
    <property type="protein sequence ID" value="MZP31315.1"/>
    <property type="molecule type" value="Genomic_DNA"/>
</dbReference>
<dbReference type="SUPFAM" id="SSF55874">
    <property type="entry name" value="ATPase domain of HSP90 chaperone/DNA topoisomerase II/histidine kinase"/>
    <property type="match status" value="1"/>
</dbReference>
<dbReference type="InterPro" id="IPR001932">
    <property type="entry name" value="PPM-type_phosphatase-like_dom"/>
</dbReference>
<protein>
    <submittedName>
        <fullName evidence="2">SpoIIE family protein phosphatase</fullName>
    </submittedName>
</protein>
<dbReference type="Proteomes" id="UP000463470">
    <property type="component" value="Unassembled WGS sequence"/>
</dbReference>
<feature type="domain" description="PPM-type phosphatase" evidence="1">
    <location>
        <begin position="140"/>
        <end position="332"/>
    </location>
</feature>
<dbReference type="InterPro" id="IPR036457">
    <property type="entry name" value="PPM-type-like_dom_sf"/>
</dbReference>
<dbReference type="Pfam" id="PF07228">
    <property type="entry name" value="SpoIIE"/>
    <property type="match status" value="1"/>
</dbReference>
<dbReference type="PANTHER" id="PTHR35801">
    <property type="entry name" value="PHOSPHOSERINE PHOSPHATASE RSBX"/>
    <property type="match status" value="1"/>
</dbReference>
<dbReference type="OrthoDB" id="9797578at2"/>
<dbReference type="PANTHER" id="PTHR35801:SF1">
    <property type="entry name" value="PHOSPHOSERINE PHOSPHATASE RSBX"/>
    <property type="match status" value="1"/>
</dbReference>
<dbReference type="InterPro" id="IPR003594">
    <property type="entry name" value="HATPase_dom"/>
</dbReference>
<evidence type="ECO:0000313" key="3">
    <source>
        <dbReference type="Proteomes" id="UP000463470"/>
    </source>
</evidence>
<dbReference type="InterPro" id="IPR036890">
    <property type="entry name" value="HATPase_C_sf"/>
</dbReference>
<comment type="caution">
    <text evidence="2">The sequence shown here is derived from an EMBL/GenBank/DDBJ whole genome shotgun (WGS) entry which is preliminary data.</text>
</comment>
<dbReference type="Gene3D" id="3.30.565.10">
    <property type="entry name" value="Histidine kinase-like ATPase, C-terminal domain"/>
    <property type="match status" value="1"/>
</dbReference>